<dbReference type="Proteomes" id="UP001554567">
    <property type="component" value="Unassembled WGS sequence"/>
</dbReference>
<evidence type="ECO:0000313" key="2">
    <source>
        <dbReference type="EMBL" id="MEW5289806.1"/>
    </source>
</evidence>
<evidence type="ECO:0000256" key="1">
    <source>
        <dbReference type="SAM" id="MobiDB-lite"/>
    </source>
</evidence>
<dbReference type="RefSeq" id="WP_367167543.1">
    <property type="nucleotide sequence ID" value="NZ_JBFKZN010000005.1"/>
</dbReference>
<accession>A0ABV3N259</accession>
<protein>
    <submittedName>
        <fullName evidence="2">Uncharacterized protein</fullName>
    </submittedName>
</protein>
<keyword evidence="3" id="KW-1185">Reference proteome</keyword>
<reference evidence="2 3" key="1">
    <citation type="submission" date="2024-07" db="EMBL/GenBank/DDBJ databases">
        <authorList>
            <person name="Dulla G.F.J."/>
            <person name="Delorm J.G."/>
        </authorList>
    </citation>
    <scope>NUCLEOTIDE SEQUENCE [LARGE SCALE GENOMIC DNA]</scope>
    <source>
        <strain evidence="2 3">JGD 233</strain>
    </source>
</reference>
<gene>
    <name evidence="2" type="ORF">ABW286_11525</name>
</gene>
<feature type="region of interest" description="Disordered" evidence="1">
    <location>
        <begin position="99"/>
        <end position="135"/>
    </location>
</feature>
<proteinExistence type="predicted"/>
<dbReference type="EMBL" id="JBFKZN010000005">
    <property type="protein sequence ID" value="MEW5289806.1"/>
    <property type="molecule type" value="Genomic_DNA"/>
</dbReference>
<comment type="caution">
    <text evidence="2">The sequence shown here is derived from an EMBL/GenBank/DDBJ whole genome shotgun (WGS) entry which is preliminary data.</text>
</comment>
<name>A0ABV3N259_9GAMM</name>
<evidence type="ECO:0000313" key="3">
    <source>
        <dbReference type="Proteomes" id="UP001554567"/>
    </source>
</evidence>
<organism evidence="2 3">
    <name type="scientific">Erwinia papayae</name>
    <dbReference type="NCBI Taxonomy" id="206499"/>
    <lineage>
        <taxon>Bacteria</taxon>
        <taxon>Pseudomonadati</taxon>
        <taxon>Pseudomonadota</taxon>
        <taxon>Gammaproteobacteria</taxon>
        <taxon>Enterobacterales</taxon>
        <taxon>Erwiniaceae</taxon>
        <taxon>Erwinia</taxon>
    </lineage>
</organism>
<sequence>MKTSSDYANHHRKTTGLYYNKLASKQPSRKEYNEQITALASNPGANSGNFNKRERAGAILAFAALVSNIPSPEKVYATTKKSAEKQSINNLLINLYSHQDRIKPGQKSDQKNSSDDIKKNFKTPDNKKPENIINTPPQESMEEKFISEMNDSEKHTADLHYAVRQTENHITPLKNEQTVLTDLISSVSNLVNLPINEYDLLKFPAAHGHAISNNNVRPETSQPKAPEINHKINRILKNEGLIKTSNEKPVPLSSTLNGVANYLDQTPEKSSKLARAILREFKKIDIGKDQPISDTESKFIINNWLSEQVLKTNLSNFVAQKIANNEFLEEFTSYQFKNLLSADSCLPHESHKPLPTALRNMWENYIEQAVPLFSIERTDNMRVTDFEWGFMYAGALYLQQAGASNEDITQESASYAGKMLFSMLEDNAVPDEIKREDFFRIPALFHYANDHRVNWNNIDQNLMTDISREACKELFNKFRAHINDNVFNHFNEAMSAWKPRLEVVNDFKVYMWNKDKLSKPGTPNNGYPWRTIENKLTDPVPSDLVDQKYAQLTGSVASKYADVDRLLVISVLGECDKEDFDFISQAHVKSVNVHITAMDELKNRHVETSQAEIALITSEPHPGVSIFAAEKGEVERIYALRPDENGYSLHRVDRDKDSYYWENLMSDNKGLKDQEYKLHILSADLLKTHQEGMEVLINSLVKEHREKFYKSLYQQGDGKAPIEKIGDFMLSLIPFYDCSKSIRSADASGAAISCSLDILSFIPVVGKIASISGKFASSAAMGVSQLARTAMTTATRDAFQSGVFKLAIKNAGQQALRDIALPGKKQLSSVGIEIIEAADPGFELLWRAGKISNSLLIAISKKINSVVPAKFEQIIKKLKIKNLQKTTDIRNNIDNHIQLFDTKQNKWVDASAHKAGNTLPSGGSNIKGKAAQNSILPVCAGRGKRGLDELCRPMPDMYENGQGVVMLRYKDMPGITHGVYPPSLKNLNPERYKVVKDTMDNVAEISASAIRNLNKMSDTQVVNHFSEITGAVASAEEIKAKTRLLSSAVDIFNNQFDKRLVILDSDLSEKGVMASYNSGVQRIFLNENTFTSSQPLTHTLIHEISHSVDTQDYLYYDECIVDNVFQPERVRIDENLSDITDKLRSQKNGEEVVASVGNDARKYFNIPESMPPENQLSFVEESLRNNREKAKEVALNNADTFSAYFMSLAGLGKKSQTVNLNMELALKDTSNIYAPMSSTRSLRQDLLRNNLIEQTPSGSGSRTN</sequence>
<feature type="compositionally biased region" description="Basic and acidic residues" evidence="1">
    <location>
        <begin position="99"/>
        <end position="130"/>
    </location>
</feature>